<dbReference type="RefSeq" id="WP_113658127.1">
    <property type="nucleotide sequence ID" value="NZ_KZ845664.1"/>
</dbReference>
<dbReference type="Proteomes" id="UP000251213">
    <property type="component" value="Unassembled WGS sequence"/>
</dbReference>
<reference evidence="3 4" key="2">
    <citation type="submission" date="2018-06" db="EMBL/GenBank/DDBJ databases">
        <authorList>
            <person name="Zhirakovskaya E."/>
        </authorList>
    </citation>
    <scope>NUCLEOTIDE SEQUENCE [LARGE SCALE GENOMIC DNA]</scope>
    <source>
        <strain evidence="3 4">FBKL4.011</strain>
    </source>
</reference>
<dbReference type="SUPFAM" id="SSF109604">
    <property type="entry name" value="HD-domain/PDEase-like"/>
    <property type="match status" value="1"/>
</dbReference>
<dbReference type="InterPro" id="IPR006674">
    <property type="entry name" value="HD_domain"/>
</dbReference>
<dbReference type="GO" id="GO:0000166">
    <property type="term" value="F:nucleotide binding"/>
    <property type="evidence" value="ECO:0007669"/>
    <property type="project" value="UniProtKB-KW"/>
</dbReference>
<dbReference type="InterPro" id="IPR027417">
    <property type="entry name" value="P-loop_NTPase"/>
</dbReference>
<feature type="domain" description="HD" evidence="2">
    <location>
        <begin position="54"/>
        <end position="147"/>
    </location>
</feature>
<dbReference type="InterPro" id="IPR050124">
    <property type="entry name" value="tRNA_CCA-adding_enzyme"/>
</dbReference>
<name>A0A364K824_9BACL</name>
<keyword evidence="1" id="KW-0547">Nucleotide-binding</keyword>
<protein>
    <submittedName>
        <fullName evidence="3">Poly(A) polymerase</fullName>
    </submittedName>
</protein>
<dbReference type="CDD" id="cd00077">
    <property type="entry name" value="HDc"/>
    <property type="match status" value="1"/>
</dbReference>
<accession>A0A364K824</accession>
<dbReference type="PANTHER" id="PTHR47545:SF1">
    <property type="entry name" value="MULTIFUNCTIONAL CCA PROTEIN"/>
    <property type="match status" value="1"/>
</dbReference>
<keyword evidence="4" id="KW-1185">Reference proteome</keyword>
<dbReference type="AlphaFoldDB" id="A0A364K824"/>
<organism evidence="3 4">
    <name type="scientific">Thermoflavimicrobium daqui</name>
    <dbReference type="NCBI Taxonomy" id="2137476"/>
    <lineage>
        <taxon>Bacteria</taxon>
        <taxon>Bacillati</taxon>
        <taxon>Bacillota</taxon>
        <taxon>Bacilli</taxon>
        <taxon>Bacillales</taxon>
        <taxon>Thermoactinomycetaceae</taxon>
        <taxon>Thermoflavimicrobium</taxon>
    </lineage>
</organism>
<dbReference type="SUPFAM" id="SSF52540">
    <property type="entry name" value="P-loop containing nucleoside triphosphate hydrolases"/>
    <property type="match status" value="1"/>
</dbReference>
<dbReference type="Pfam" id="PF13671">
    <property type="entry name" value="AAA_33"/>
    <property type="match status" value="1"/>
</dbReference>
<dbReference type="Gene3D" id="1.10.3090.10">
    <property type="entry name" value="cca-adding enzyme, domain 2"/>
    <property type="match status" value="1"/>
</dbReference>
<dbReference type="InterPro" id="IPR003607">
    <property type="entry name" value="HD/PDEase_dom"/>
</dbReference>
<dbReference type="PANTHER" id="PTHR47545">
    <property type="entry name" value="MULTIFUNCTIONAL CCA PROTEIN"/>
    <property type="match status" value="1"/>
</dbReference>
<sequence>MTRHEQSINEWIFPLCPSPSDAICDWVHLTERFPWLKSLQKVPQDPIYHAEGDVYTHTTMVVQELIQLAEWKQLSNTERSVMFIAALLHDVAKPTCTQIDEKGRITSPGHAKRGAKLARQILWELPMMPPLTIRESIVSLVRFHGLPLWFLEKESPDKAVYEASLQIRLDLVALLAEADIRGRICHDQVELLERIQLFREYCQEQGCYDQPRTFPCKYSRFRYFQGWQDNPLYSPYVKPSFEVILMVGLPGSGKDTWIKKNLPDWPIVSLDEIRKQHRIHPEDSQGKVIQLAKEQAKEWLRQKRSFVWNATNLTQFIRKPLIQLFASYQARVRIVYVDIPPQVALDRNRKRTEYVPEKVILKLASKLEVPEHSEAHQVDWISHA</sequence>
<gene>
    <name evidence="3" type="ORF">DL897_05480</name>
</gene>
<dbReference type="Gene3D" id="3.40.50.300">
    <property type="entry name" value="P-loop containing nucleotide triphosphate hydrolases"/>
    <property type="match status" value="1"/>
</dbReference>
<comment type="caution">
    <text evidence="3">The sequence shown here is derived from an EMBL/GenBank/DDBJ whole genome shotgun (WGS) entry which is preliminary data.</text>
</comment>
<reference evidence="3 4" key="1">
    <citation type="submission" date="2018-06" db="EMBL/GenBank/DDBJ databases">
        <title>Thermoflavimicrobium daqus sp. nov., a thermophilic microbe isolated from Moutai-flavour Daqu.</title>
        <authorList>
            <person name="Wang X."/>
            <person name="Zhou H."/>
        </authorList>
    </citation>
    <scope>NUCLEOTIDE SEQUENCE [LARGE SCALE GENOMIC DNA]</scope>
    <source>
        <strain evidence="3 4">FBKL4.011</strain>
    </source>
</reference>
<dbReference type="OrthoDB" id="9805698at2"/>
<evidence type="ECO:0000313" key="4">
    <source>
        <dbReference type="Proteomes" id="UP000251213"/>
    </source>
</evidence>
<dbReference type="EMBL" id="QJKK01000002">
    <property type="protein sequence ID" value="RAL26443.1"/>
    <property type="molecule type" value="Genomic_DNA"/>
</dbReference>
<dbReference type="Pfam" id="PF01966">
    <property type="entry name" value="HD"/>
    <property type="match status" value="1"/>
</dbReference>
<proteinExistence type="predicted"/>
<dbReference type="NCBIfam" id="TIGR00277">
    <property type="entry name" value="HDIG"/>
    <property type="match status" value="1"/>
</dbReference>
<evidence type="ECO:0000256" key="1">
    <source>
        <dbReference type="ARBA" id="ARBA00022741"/>
    </source>
</evidence>
<evidence type="ECO:0000259" key="2">
    <source>
        <dbReference type="Pfam" id="PF01966"/>
    </source>
</evidence>
<dbReference type="InterPro" id="IPR006675">
    <property type="entry name" value="HDIG_dom"/>
</dbReference>
<evidence type="ECO:0000313" key="3">
    <source>
        <dbReference type="EMBL" id="RAL26443.1"/>
    </source>
</evidence>